<dbReference type="Proteomes" id="UP000282323">
    <property type="component" value="Unassembled WGS sequence"/>
</dbReference>
<dbReference type="RefSeq" id="WP_124194703.1">
    <property type="nucleotide sequence ID" value="NZ_REGA01000003.1"/>
</dbReference>
<keyword evidence="4" id="KW-1185">Reference proteome</keyword>
<dbReference type="CDD" id="cd00293">
    <property type="entry name" value="USP-like"/>
    <property type="match status" value="1"/>
</dbReference>
<dbReference type="SUPFAM" id="SSF52402">
    <property type="entry name" value="Adenine nucleotide alpha hydrolases-like"/>
    <property type="match status" value="1"/>
</dbReference>
<feature type="domain" description="UspA" evidence="2">
    <location>
        <begin position="2"/>
        <end position="143"/>
    </location>
</feature>
<reference evidence="3 4" key="1">
    <citation type="submission" date="2018-10" db="EMBL/GenBank/DDBJ databases">
        <title>Natrarchaeobius chitinivorans gen. nov., sp. nov., and Natrarchaeobius haloalkaliphilus sp. nov., alkaliphilic, chitin-utilizing haloarchaea from hypersaline alkaline lakes.</title>
        <authorList>
            <person name="Sorokin D.Y."/>
            <person name="Elcheninov A.G."/>
            <person name="Kostrikina N.A."/>
            <person name="Bale N.J."/>
            <person name="Sinninghe Damste J.S."/>
            <person name="Khijniak T.V."/>
            <person name="Kublanov I.V."/>
            <person name="Toshchakov S.V."/>
        </authorList>
    </citation>
    <scope>NUCLEOTIDE SEQUENCE [LARGE SCALE GENOMIC DNA]</scope>
    <source>
        <strain evidence="3 4">AArcht4T</strain>
    </source>
</reference>
<comment type="similarity">
    <text evidence="1">Belongs to the universal stress protein A family.</text>
</comment>
<dbReference type="InterPro" id="IPR006016">
    <property type="entry name" value="UspA"/>
</dbReference>
<dbReference type="Pfam" id="PF00582">
    <property type="entry name" value="Usp"/>
    <property type="match status" value="1"/>
</dbReference>
<comment type="caution">
    <text evidence="3">The sequence shown here is derived from an EMBL/GenBank/DDBJ whole genome shotgun (WGS) entry which is preliminary data.</text>
</comment>
<accession>A0A3N6PBG9</accession>
<name>A0A3N6PBG9_NATCH</name>
<evidence type="ECO:0000313" key="4">
    <source>
        <dbReference type="Proteomes" id="UP000282323"/>
    </source>
</evidence>
<proteinExistence type="inferred from homology"/>
<dbReference type="PANTHER" id="PTHR46268:SF6">
    <property type="entry name" value="UNIVERSAL STRESS PROTEIN UP12"/>
    <property type="match status" value="1"/>
</dbReference>
<protein>
    <submittedName>
        <fullName evidence="3">Universal stress protein</fullName>
    </submittedName>
</protein>
<organism evidence="3 4">
    <name type="scientific">Natrarchaeobius chitinivorans</name>
    <dbReference type="NCBI Taxonomy" id="1679083"/>
    <lineage>
        <taxon>Archaea</taxon>
        <taxon>Methanobacteriati</taxon>
        <taxon>Methanobacteriota</taxon>
        <taxon>Stenosarchaea group</taxon>
        <taxon>Halobacteria</taxon>
        <taxon>Halobacteriales</taxon>
        <taxon>Natrialbaceae</taxon>
        <taxon>Natrarchaeobius</taxon>
    </lineage>
</organism>
<dbReference type="OrthoDB" id="307404at2157"/>
<evidence type="ECO:0000313" key="3">
    <source>
        <dbReference type="EMBL" id="RQG96629.1"/>
    </source>
</evidence>
<gene>
    <name evidence="3" type="ORF">EA473_05845</name>
</gene>
<sequence length="149" mass="16453">MTILAAVGETERSKHVITTAYDLATVYDDTLVALHVVPPDEYASHRDSLQQIPGFGDFSFSQEEETAEQFVTEFVSNTIDDVDLERIEPRGRIGTVTDEILAEVDALEPRYLVIGGRRQSPTGKAVFGNATQQVLLNADCPVVTQLRDE</sequence>
<evidence type="ECO:0000259" key="2">
    <source>
        <dbReference type="Pfam" id="PF00582"/>
    </source>
</evidence>
<evidence type="ECO:0000256" key="1">
    <source>
        <dbReference type="ARBA" id="ARBA00008791"/>
    </source>
</evidence>
<dbReference type="Gene3D" id="3.40.50.620">
    <property type="entry name" value="HUPs"/>
    <property type="match status" value="1"/>
</dbReference>
<dbReference type="InterPro" id="IPR014729">
    <property type="entry name" value="Rossmann-like_a/b/a_fold"/>
</dbReference>
<dbReference type="AlphaFoldDB" id="A0A3N6PBG9"/>
<dbReference type="EMBL" id="REGA01000003">
    <property type="protein sequence ID" value="RQG96629.1"/>
    <property type="molecule type" value="Genomic_DNA"/>
</dbReference>
<dbReference type="PANTHER" id="PTHR46268">
    <property type="entry name" value="STRESS RESPONSE PROTEIN NHAX"/>
    <property type="match status" value="1"/>
</dbReference>